<feature type="compositionally biased region" description="Basic and acidic residues" evidence="1">
    <location>
        <begin position="52"/>
        <end position="78"/>
    </location>
</feature>
<protein>
    <submittedName>
        <fullName evidence="3">Uncharacterized protein</fullName>
    </submittedName>
</protein>
<feature type="chain" id="PRO_5044782414" evidence="2">
    <location>
        <begin position="19"/>
        <end position="333"/>
    </location>
</feature>
<feature type="region of interest" description="Disordered" evidence="1">
    <location>
        <begin position="133"/>
        <end position="333"/>
    </location>
</feature>
<organism evidence="3 4">
    <name type="scientific">Ranatra chinensis</name>
    <dbReference type="NCBI Taxonomy" id="642074"/>
    <lineage>
        <taxon>Eukaryota</taxon>
        <taxon>Metazoa</taxon>
        <taxon>Ecdysozoa</taxon>
        <taxon>Arthropoda</taxon>
        <taxon>Hexapoda</taxon>
        <taxon>Insecta</taxon>
        <taxon>Pterygota</taxon>
        <taxon>Neoptera</taxon>
        <taxon>Paraneoptera</taxon>
        <taxon>Hemiptera</taxon>
        <taxon>Heteroptera</taxon>
        <taxon>Panheteroptera</taxon>
        <taxon>Nepomorpha</taxon>
        <taxon>Nepidae</taxon>
        <taxon>Ranatrinae</taxon>
        <taxon>Ranatra</taxon>
    </lineage>
</organism>
<feature type="compositionally biased region" description="Polar residues" evidence="1">
    <location>
        <begin position="217"/>
        <end position="226"/>
    </location>
</feature>
<feature type="compositionally biased region" description="Basic residues" evidence="1">
    <location>
        <begin position="322"/>
        <end position="333"/>
    </location>
</feature>
<gene>
    <name evidence="3" type="ORF">AAG570_011139</name>
</gene>
<evidence type="ECO:0000256" key="1">
    <source>
        <dbReference type="SAM" id="MobiDB-lite"/>
    </source>
</evidence>
<dbReference type="AlphaFoldDB" id="A0ABD0YJW2"/>
<feature type="compositionally biased region" description="Basic and acidic residues" evidence="1">
    <location>
        <begin position="292"/>
        <end position="307"/>
    </location>
</feature>
<feature type="compositionally biased region" description="Acidic residues" evidence="1">
    <location>
        <begin position="137"/>
        <end position="196"/>
    </location>
</feature>
<evidence type="ECO:0000313" key="4">
    <source>
        <dbReference type="Proteomes" id="UP001558652"/>
    </source>
</evidence>
<feature type="signal peptide" evidence="2">
    <location>
        <begin position="1"/>
        <end position="18"/>
    </location>
</feature>
<feature type="compositionally biased region" description="Acidic residues" evidence="1">
    <location>
        <begin position="207"/>
        <end position="216"/>
    </location>
</feature>
<evidence type="ECO:0000313" key="3">
    <source>
        <dbReference type="EMBL" id="KAL1131522.1"/>
    </source>
</evidence>
<dbReference type="Proteomes" id="UP001558652">
    <property type="component" value="Unassembled WGS sequence"/>
</dbReference>
<reference evidence="3 4" key="1">
    <citation type="submission" date="2024-07" db="EMBL/GenBank/DDBJ databases">
        <title>Chromosome-level genome assembly of the water stick insect Ranatra chinensis (Heteroptera: Nepidae).</title>
        <authorList>
            <person name="Liu X."/>
        </authorList>
    </citation>
    <scope>NUCLEOTIDE SEQUENCE [LARGE SCALE GENOMIC DNA]</scope>
    <source>
        <strain evidence="3">Cailab_2021Rc</strain>
        <tissue evidence="3">Muscle</tissue>
    </source>
</reference>
<name>A0ABD0YJW2_9HEMI</name>
<keyword evidence="4" id="KW-1185">Reference proteome</keyword>
<feature type="region of interest" description="Disordered" evidence="1">
    <location>
        <begin position="23"/>
        <end position="78"/>
    </location>
</feature>
<comment type="caution">
    <text evidence="3">The sequence shown here is derived from an EMBL/GenBank/DDBJ whole genome shotgun (WGS) entry which is preliminary data.</text>
</comment>
<evidence type="ECO:0000256" key="2">
    <source>
        <dbReference type="SAM" id="SignalP"/>
    </source>
</evidence>
<feature type="compositionally biased region" description="Low complexity" evidence="1">
    <location>
        <begin position="197"/>
        <end position="206"/>
    </location>
</feature>
<dbReference type="EMBL" id="JBFDAA010000006">
    <property type="protein sequence ID" value="KAL1131522.1"/>
    <property type="molecule type" value="Genomic_DNA"/>
</dbReference>
<feature type="compositionally biased region" description="Acidic residues" evidence="1">
    <location>
        <begin position="227"/>
        <end position="240"/>
    </location>
</feature>
<accession>A0ABD0YJW2</accession>
<proteinExistence type="predicted"/>
<keyword evidence="2" id="KW-0732">Signal</keyword>
<feature type="compositionally biased region" description="Low complexity" evidence="1">
    <location>
        <begin position="276"/>
        <end position="291"/>
    </location>
</feature>
<sequence length="333" mass="34961">MSAWKLLLIFGLVAAVAANAKNNEDEDSVPYSLEEDKQPETRIPPRFKSAQKSKEKGKPQKAVKNLEEKEKPGEEEKPACDLCPLNGPINCHFHLPQGCSLLTLFGCPSSGLKKCGNLESFCRSCCSQLPNGNDCGEGSDDESDEGGDGESNDGSTDESNDGSTDESNDGSTDESNDGNTDESNDGSTDESNDGSSDESNGGSNDGSADESNDGSTDESNGGSNDGSADESNDGSTDESNDGSNVGIGDKGSDKSSDGSEAESNAGNDAESKAANEAKNNARNNARSNAKSNEGEKGVEPQNKDSKSKHPAAAKPFKVATRQTRRRKHLRKFK</sequence>